<evidence type="ECO:0000256" key="1">
    <source>
        <dbReference type="SAM" id="MobiDB-lite"/>
    </source>
</evidence>
<proteinExistence type="predicted"/>
<keyword evidence="2" id="KW-1133">Transmembrane helix</keyword>
<feature type="region of interest" description="Disordered" evidence="1">
    <location>
        <begin position="153"/>
        <end position="181"/>
    </location>
</feature>
<feature type="compositionally biased region" description="Polar residues" evidence="1">
    <location>
        <begin position="240"/>
        <end position="252"/>
    </location>
</feature>
<name>A0A1B0B4J8_9MUSC</name>
<dbReference type="Proteomes" id="UP000092460">
    <property type="component" value="Unassembled WGS sequence"/>
</dbReference>
<protein>
    <submittedName>
        <fullName evidence="3">Uncharacterized protein</fullName>
    </submittedName>
</protein>
<keyword evidence="2" id="KW-0812">Transmembrane</keyword>
<dbReference type="AlphaFoldDB" id="A0A1B0B4J8"/>
<dbReference type="EMBL" id="JXJN01008340">
    <property type="status" value="NOT_ANNOTATED_CDS"/>
    <property type="molecule type" value="Genomic_DNA"/>
</dbReference>
<evidence type="ECO:0000256" key="2">
    <source>
        <dbReference type="SAM" id="Phobius"/>
    </source>
</evidence>
<organism evidence="3 4">
    <name type="scientific">Glossina palpalis gambiensis</name>
    <dbReference type="NCBI Taxonomy" id="67801"/>
    <lineage>
        <taxon>Eukaryota</taxon>
        <taxon>Metazoa</taxon>
        <taxon>Ecdysozoa</taxon>
        <taxon>Arthropoda</taxon>
        <taxon>Hexapoda</taxon>
        <taxon>Insecta</taxon>
        <taxon>Pterygota</taxon>
        <taxon>Neoptera</taxon>
        <taxon>Endopterygota</taxon>
        <taxon>Diptera</taxon>
        <taxon>Brachycera</taxon>
        <taxon>Muscomorpha</taxon>
        <taxon>Hippoboscoidea</taxon>
        <taxon>Glossinidae</taxon>
        <taxon>Glossina</taxon>
    </lineage>
</organism>
<evidence type="ECO:0000313" key="3">
    <source>
        <dbReference type="EnsemblMetazoa" id="GPPI018593-PA"/>
    </source>
</evidence>
<keyword evidence="4" id="KW-1185">Reference proteome</keyword>
<evidence type="ECO:0000313" key="4">
    <source>
        <dbReference type="Proteomes" id="UP000092460"/>
    </source>
</evidence>
<accession>A0A1B0B4J8</accession>
<dbReference type="VEuPathDB" id="VectorBase:GPPI018593"/>
<feature type="compositionally biased region" description="Polar residues" evidence="1">
    <location>
        <begin position="153"/>
        <end position="167"/>
    </location>
</feature>
<reference evidence="4" key="1">
    <citation type="submission" date="2015-01" db="EMBL/GenBank/DDBJ databases">
        <authorList>
            <person name="Aksoy S."/>
            <person name="Warren W."/>
            <person name="Wilson R.K."/>
        </authorList>
    </citation>
    <scope>NUCLEOTIDE SEQUENCE [LARGE SCALE GENOMIC DNA]</scope>
    <source>
        <strain evidence="4">IAEA</strain>
    </source>
</reference>
<keyword evidence="2" id="KW-0472">Membrane</keyword>
<feature type="compositionally biased region" description="Basic residues" evidence="1">
    <location>
        <begin position="260"/>
        <end position="270"/>
    </location>
</feature>
<feature type="transmembrane region" description="Helical" evidence="2">
    <location>
        <begin position="76"/>
        <end position="97"/>
    </location>
</feature>
<dbReference type="EnsemblMetazoa" id="GPPI018593-RA">
    <property type="protein sequence ID" value="GPPI018593-PA"/>
    <property type="gene ID" value="GPPI018593"/>
</dbReference>
<sequence>MNSIHRNCMNLMSVIDSILYESNTHLACGNISAGLYPNRLEVDICRSFFAALVTEHPKEEPWPAIYSATNVLLRKIYFFLIEVVVVGIMTLMIMYVYNIKWIWSEKEEIGASERSLKTEKAELIKPVVRLEQIVTPDGNSILLLKMSYKRSLPNSDTSNKMQNSRSLPSLHDTHPQTKHKTKGEISKKFIRLFAKQPSKRITFDERCIYKEYLSTSTLRFSFSPGASNRPCQRSYERNSLLASSKNQTTTPSMLPVCVARRSKQKQKQKT</sequence>
<reference evidence="3" key="2">
    <citation type="submission" date="2020-05" db="UniProtKB">
        <authorList>
            <consortium name="EnsemblMetazoa"/>
        </authorList>
    </citation>
    <scope>IDENTIFICATION</scope>
    <source>
        <strain evidence="3">IAEA</strain>
    </source>
</reference>
<feature type="region of interest" description="Disordered" evidence="1">
    <location>
        <begin position="238"/>
        <end position="270"/>
    </location>
</feature>